<evidence type="ECO:0000313" key="2">
    <source>
        <dbReference type="EMBL" id="CAB3770532.1"/>
    </source>
</evidence>
<organism evidence="2 3">
    <name type="scientific">Paraburkholderia solisilvae</name>
    <dbReference type="NCBI Taxonomy" id="624376"/>
    <lineage>
        <taxon>Bacteria</taxon>
        <taxon>Pseudomonadati</taxon>
        <taxon>Pseudomonadota</taxon>
        <taxon>Betaproteobacteria</taxon>
        <taxon>Burkholderiales</taxon>
        <taxon>Burkholderiaceae</taxon>
        <taxon>Paraburkholderia</taxon>
    </lineage>
</organism>
<accession>A0A6J5EZ16</accession>
<feature type="compositionally biased region" description="Basic residues" evidence="1">
    <location>
        <begin position="31"/>
        <end position="41"/>
    </location>
</feature>
<sequence length="206" mass="23087">MASARGMRACTARGGCANEPQPPKDPDFRVLARRVRSRRQGHLASATSPRGTKRVKGRRRRLHGDELPSAFEPGVDGQRRTPILSGRSAISPQMKEAALGRLFRWPVLVCREPVKPCSGSPSRVSPWRRRRQQGDHAIYLSGRCDENRICAPAWVRFFFDLGFSYIPTESLIKQGLATGRFVARAEYCPWGRNARRRRSAGYVAAA</sequence>
<evidence type="ECO:0000256" key="1">
    <source>
        <dbReference type="SAM" id="MobiDB-lite"/>
    </source>
</evidence>
<dbReference type="AlphaFoldDB" id="A0A6J5EZ16"/>
<reference evidence="2 3" key="1">
    <citation type="submission" date="2020-04" db="EMBL/GenBank/DDBJ databases">
        <authorList>
            <person name="De Canck E."/>
        </authorList>
    </citation>
    <scope>NUCLEOTIDE SEQUENCE [LARGE SCALE GENOMIC DNA]</scope>
    <source>
        <strain evidence="2 3">LMG 29739</strain>
    </source>
</reference>
<evidence type="ECO:0000313" key="3">
    <source>
        <dbReference type="Proteomes" id="UP000494329"/>
    </source>
</evidence>
<dbReference type="Proteomes" id="UP000494329">
    <property type="component" value="Unassembled WGS sequence"/>
</dbReference>
<protein>
    <submittedName>
        <fullName evidence="2">Uncharacterized protein</fullName>
    </submittedName>
</protein>
<keyword evidence="3" id="KW-1185">Reference proteome</keyword>
<dbReference type="EMBL" id="CADIKF010000071">
    <property type="protein sequence ID" value="CAB3770532.1"/>
    <property type="molecule type" value="Genomic_DNA"/>
</dbReference>
<gene>
    <name evidence="2" type="ORF">LMG29739_05811</name>
</gene>
<feature type="region of interest" description="Disordered" evidence="1">
    <location>
        <begin position="1"/>
        <end position="80"/>
    </location>
</feature>
<name>A0A6J5EZ16_9BURK</name>
<feature type="compositionally biased region" description="Basic residues" evidence="1">
    <location>
        <begin position="51"/>
        <end position="62"/>
    </location>
</feature>
<proteinExistence type="predicted"/>